<evidence type="ECO:0000313" key="4">
    <source>
        <dbReference type="EMBL" id="VAH54141.1"/>
    </source>
</evidence>
<organism evidence="4 5">
    <name type="scientific">Triticum turgidum subsp. durum</name>
    <name type="common">Durum wheat</name>
    <name type="synonym">Triticum durum</name>
    <dbReference type="NCBI Taxonomy" id="4567"/>
    <lineage>
        <taxon>Eukaryota</taxon>
        <taxon>Viridiplantae</taxon>
        <taxon>Streptophyta</taxon>
        <taxon>Embryophyta</taxon>
        <taxon>Tracheophyta</taxon>
        <taxon>Spermatophyta</taxon>
        <taxon>Magnoliopsida</taxon>
        <taxon>Liliopsida</taxon>
        <taxon>Poales</taxon>
        <taxon>Poaceae</taxon>
        <taxon>BOP clade</taxon>
        <taxon>Pooideae</taxon>
        <taxon>Triticodae</taxon>
        <taxon>Triticeae</taxon>
        <taxon>Triticinae</taxon>
        <taxon>Triticum</taxon>
    </lineage>
</organism>
<name>A0A9R1Q2E2_TRITD</name>
<gene>
    <name evidence="4" type="ORF">TRITD_2Bv1G252330</name>
</gene>
<dbReference type="Proteomes" id="UP000324705">
    <property type="component" value="Chromosome 2B"/>
</dbReference>
<dbReference type="AlphaFoldDB" id="A0A9R1Q2E2"/>
<dbReference type="InterPro" id="IPR025315">
    <property type="entry name" value="DUF4220"/>
</dbReference>
<keyword evidence="5" id="KW-1185">Reference proteome</keyword>
<feature type="transmembrane region" description="Helical" evidence="2">
    <location>
        <begin position="42"/>
        <end position="63"/>
    </location>
</feature>
<reference evidence="4 5" key="1">
    <citation type="submission" date="2017-09" db="EMBL/GenBank/DDBJ databases">
        <authorList>
            <consortium name="International Durum Wheat Genome Sequencing Consortium (IDWGSC)"/>
            <person name="Milanesi L."/>
        </authorList>
    </citation>
    <scope>NUCLEOTIDE SEQUENCE [LARGE SCALE GENOMIC DNA]</scope>
    <source>
        <strain evidence="5">cv. Svevo</strain>
    </source>
</reference>
<evidence type="ECO:0000313" key="5">
    <source>
        <dbReference type="Proteomes" id="UP000324705"/>
    </source>
</evidence>
<feature type="transmembrane region" description="Helical" evidence="2">
    <location>
        <begin position="83"/>
        <end position="102"/>
    </location>
</feature>
<keyword evidence="2" id="KW-0812">Transmembrane</keyword>
<dbReference type="PANTHER" id="PTHR31325">
    <property type="entry name" value="OS01G0798800 PROTEIN-RELATED"/>
    <property type="match status" value="1"/>
</dbReference>
<evidence type="ECO:0000259" key="3">
    <source>
        <dbReference type="Pfam" id="PF13968"/>
    </source>
</evidence>
<proteinExistence type="predicted"/>
<dbReference type="OMA" id="SRNEMEF"/>
<evidence type="ECO:0000256" key="1">
    <source>
        <dbReference type="SAM" id="MobiDB-lite"/>
    </source>
</evidence>
<dbReference type="Gramene" id="TRITD2Bv1G252330.1">
    <property type="protein sequence ID" value="TRITD2Bv1G252330.1"/>
    <property type="gene ID" value="TRITD2Bv1G252330"/>
</dbReference>
<sequence length="711" mass="81718">MAQWWEEWELRTLVLASLSAQYLLVWTAVLRKKYYLHPVSIVSFRLAHIGSDALAILALATLFNRQKNGPGCHYGRGSRDLELLWAPILVMHLGGQITITTYKIEDNEQWGRHMLTSLSKVTIALYVLYKSWSADDKRLLAATILLFVLVIIRSFQKALDLKKSSFDALRQASLSEEHVIRGSAVTEEGSLAKFISDAKIFMDGSLERRSWEEYQQDLPRLSYQLFLDFPSPYADRLKILKKFWPLDRRSAYQAIQRALRAMTSFLYTKDDSALLAMISFVCTRSYHRPHVDFKSTLSAITSFLRNINYRAPHLDFKKAVASFNCRRWTQALAYATLVAAICLVHTSSHSKAHSSEDTRVTLVLFYGALVLELIYFCVQAVIPDGFSGVILQHSIIGQLANNRWRPNMLMLRRVAERFEWEDLVDQYFTYMKSSDSCEEITELVRQHVESGWKYIHDNETYRRFNDARGEWTLARKKYLLKLGWSIKRPFDETIILWHLATDLCFQHMTRSPDDRHCASRCKVISNYMMHLLVANPEMLMPGSRKSLFKKAYDKLKHILKDIHTKSRNEMEFIRGLIDKCHEGSAPASFIHDAWELAEFLSGDELDGNDLAQVTGRWEVIQGVWVEMLCFSAGRCRGYLHAQTLGGGVEFLSYVWVLLTYAGMETFPEKLQRREGQTVDGESSLHGGREDPAATTTSALEIEDWAHAALDV</sequence>
<protein>
    <recommendedName>
        <fullName evidence="3">DUF4220 domain-containing protein</fullName>
    </recommendedName>
</protein>
<dbReference type="EMBL" id="LT934114">
    <property type="protein sequence ID" value="VAH54141.1"/>
    <property type="molecule type" value="Genomic_DNA"/>
</dbReference>
<feature type="region of interest" description="Disordered" evidence="1">
    <location>
        <begin position="671"/>
        <end position="696"/>
    </location>
</feature>
<feature type="domain" description="DUF4220" evidence="3">
    <location>
        <begin position="46"/>
        <end position="427"/>
    </location>
</feature>
<feature type="transmembrane region" description="Helical" evidence="2">
    <location>
        <begin position="360"/>
        <end position="382"/>
    </location>
</feature>
<accession>A0A9R1Q2E2</accession>
<keyword evidence="2" id="KW-1133">Transmembrane helix</keyword>
<dbReference type="Pfam" id="PF13968">
    <property type="entry name" value="DUF4220"/>
    <property type="match status" value="1"/>
</dbReference>
<dbReference type="InterPro" id="IPR007658">
    <property type="entry name" value="DUF594"/>
</dbReference>
<feature type="transmembrane region" description="Helical" evidence="2">
    <location>
        <begin position="12"/>
        <end position="30"/>
    </location>
</feature>
<evidence type="ECO:0000256" key="2">
    <source>
        <dbReference type="SAM" id="Phobius"/>
    </source>
</evidence>
<feature type="transmembrane region" description="Helical" evidence="2">
    <location>
        <begin position="138"/>
        <end position="155"/>
    </location>
</feature>
<keyword evidence="2" id="KW-0472">Membrane</keyword>
<dbReference type="Pfam" id="PF04578">
    <property type="entry name" value="DUF594"/>
    <property type="match status" value="1"/>
</dbReference>